<proteinExistence type="predicted"/>
<gene>
    <name evidence="2" type="ORF">FV141_14400</name>
</gene>
<accession>A0ABX5ZG15</accession>
<sequence>MRAVVRDTAFIASVRHMLGTDSDVTQRDVPATDRDVELESWVADALGSDTAAYAAERDPMLRQREREDTLAVINELREEVGEPALSEEGLLTLAGLGPRPEAFTQLHEENVAAVRAAGLATDELVDSPSPWQSLPSGWVGLRDAERAEPPARVMLDGDEPVFRAFPNDWAVDDVEVSLAQVAVHLGTSEQNVEELARRLRDNYVRALDAIDRSVTIDAPERIDEPLPAVSVDVDSPRVARDLEVTVSGPDDASPRFAGIDEYGSRAELASDPDTLGFWLDIDPRSAEALAQEITSRATQEAVWAPPGDRTTARLSDLEPDERSEVISLGPNPPPEVLPDAQRDADSPLVRRGTSGQIVDLSQAQARLQAKSVEHAANSLDSLGVGHPSYGMNRRPDHPQPGTDPTQQRI</sequence>
<keyword evidence="3" id="KW-1185">Reference proteome</keyword>
<protein>
    <recommendedName>
        <fullName evidence="4">DUF222 domain-containing protein</fullName>
    </recommendedName>
</protein>
<organism evidence="2 3">
    <name type="scientific">Dermacoccus abyssi</name>
    <dbReference type="NCBI Taxonomy" id="322596"/>
    <lineage>
        <taxon>Bacteria</taxon>
        <taxon>Bacillati</taxon>
        <taxon>Actinomycetota</taxon>
        <taxon>Actinomycetes</taxon>
        <taxon>Micrococcales</taxon>
        <taxon>Dermacoccaceae</taxon>
        <taxon>Dermacoccus</taxon>
    </lineage>
</organism>
<feature type="region of interest" description="Disordered" evidence="1">
    <location>
        <begin position="293"/>
        <end position="350"/>
    </location>
</feature>
<reference evidence="2 3" key="1">
    <citation type="submission" date="2019-08" db="EMBL/GenBank/DDBJ databases">
        <title>Dermacoccus abyssi strain HZAU 226, whole genome Nanopore sequencing project.</title>
        <authorList>
            <person name="Guo A."/>
            <person name="Zhang X."/>
            <person name="Ruan Y."/>
            <person name="Liu W."/>
            <person name="Chen Q."/>
            <person name="Gu L."/>
        </authorList>
    </citation>
    <scope>NUCLEOTIDE SEQUENCE [LARGE SCALE GENOMIC DNA]</scope>
    <source>
        <strain evidence="2 3">HZAU 226</strain>
        <plasmid evidence="2 3">unnamed</plasmid>
    </source>
</reference>
<evidence type="ECO:0000313" key="3">
    <source>
        <dbReference type="Proteomes" id="UP000323565"/>
    </source>
</evidence>
<name>A0ABX5ZG15_9MICO</name>
<evidence type="ECO:0000313" key="2">
    <source>
        <dbReference type="EMBL" id="QEH94810.1"/>
    </source>
</evidence>
<geneLocation type="plasmid" evidence="2 3">
    <name>unnamed</name>
</geneLocation>
<evidence type="ECO:0008006" key="4">
    <source>
        <dbReference type="Google" id="ProtNLM"/>
    </source>
</evidence>
<dbReference type="Proteomes" id="UP000323565">
    <property type="component" value="Plasmid unnamed"/>
</dbReference>
<feature type="region of interest" description="Disordered" evidence="1">
    <location>
        <begin position="371"/>
        <end position="409"/>
    </location>
</feature>
<evidence type="ECO:0000256" key="1">
    <source>
        <dbReference type="SAM" id="MobiDB-lite"/>
    </source>
</evidence>
<dbReference type="EMBL" id="CP043032">
    <property type="protein sequence ID" value="QEH94810.1"/>
    <property type="molecule type" value="Genomic_DNA"/>
</dbReference>
<keyword evidence="2" id="KW-0614">Plasmid</keyword>